<dbReference type="GO" id="GO:0043164">
    <property type="term" value="P:Gram-negative-bacterium-type cell wall biogenesis"/>
    <property type="evidence" value="ECO:0007669"/>
    <property type="project" value="TreeGrafter"/>
</dbReference>
<sequence>MLAQIASVLSSPLVHAPVFYLLIVSIGVFSSRKKLFKYLSFIPIVWFFLCSMTYPSVRLVKPLEDQYPVINIESKTWRDAQAIVVLACNYFEDEELPFVSRWPNCSLQRNMHTAMMYQAYPLPIYLAGDVLGHNDKIAQAMHNKQFFEKFGVPAEDIFTIAKGRSTETEVSALVSILDGKKIALVTSASHLPRAVAYFSTLGIDVIPVPVEHFSRRKIEFSLGLPNALSLYRSERAIHEYLGLIYQRFLL</sequence>
<evidence type="ECO:0000259" key="2">
    <source>
        <dbReference type="Pfam" id="PF02698"/>
    </source>
</evidence>
<reference evidence="4" key="1">
    <citation type="submission" date="2016-02" db="EMBL/GenBank/DDBJ databases">
        <authorList>
            <person name="Schultz-Johansen M."/>
            <person name="Glaring M.A."/>
            <person name="Bech P.K."/>
            <person name="Stougaard P."/>
        </authorList>
    </citation>
    <scope>NUCLEOTIDE SEQUENCE [LARGE SCALE GENOMIC DNA]</scope>
    <source>
        <strain evidence="4">S66</strain>
    </source>
</reference>
<gene>
    <name evidence="3" type="ORF">AX660_15650</name>
</gene>
<dbReference type="STRING" id="1799789.AX660_15650"/>
<accession>A0A136A005</accession>
<feature type="transmembrane region" description="Helical" evidence="1">
    <location>
        <begin position="38"/>
        <end position="57"/>
    </location>
</feature>
<keyword evidence="1" id="KW-0812">Transmembrane</keyword>
<dbReference type="Proteomes" id="UP000070299">
    <property type="component" value="Unassembled WGS sequence"/>
</dbReference>
<name>A0A136A005_9ALTE</name>
<dbReference type="PANTHER" id="PTHR30336">
    <property type="entry name" value="INNER MEMBRANE PROTEIN, PROBABLE PERMEASE"/>
    <property type="match status" value="1"/>
</dbReference>
<dbReference type="GO" id="GO:0005886">
    <property type="term" value="C:plasma membrane"/>
    <property type="evidence" value="ECO:0007669"/>
    <property type="project" value="TreeGrafter"/>
</dbReference>
<dbReference type="PANTHER" id="PTHR30336:SF4">
    <property type="entry name" value="ENVELOPE BIOGENESIS FACTOR ELYC"/>
    <property type="match status" value="1"/>
</dbReference>
<feature type="domain" description="DUF218" evidence="2">
    <location>
        <begin position="81"/>
        <end position="242"/>
    </location>
</feature>
<protein>
    <recommendedName>
        <fullName evidence="2">DUF218 domain-containing protein</fullName>
    </recommendedName>
</protein>
<dbReference type="OrthoDB" id="9809813at2"/>
<dbReference type="InterPro" id="IPR051599">
    <property type="entry name" value="Cell_Envelope_Assoc"/>
</dbReference>
<organism evidence="3 4">
    <name type="scientific">Paraglaciecola hydrolytica</name>
    <dbReference type="NCBI Taxonomy" id="1799789"/>
    <lineage>
        <taxon>Bacteria</taxon>
        <taxon>Pseudomonadati</taxon>
        <taxon>Pseudomonadota</taxon>
        <taxon>Gammaproteobacteria</taxon>
        <taxon>Alteromonadales</taxon>
        <taxon>Alteromonadaceae</taxon>
        <taxon>Paraglaciecola</taxon>
    </lineage>
</organism>
<feature type="transmembrane region" description="Helical" evidence="1">
    <location>
        <begin position="12"/>
        <end position="31"/>
    </location>
</feature>
<dbReference type="AlphaFoldDB" id="A0A136A005"/>
<keyword evidence="1" id="KW-1133">Transmembrane helix</keyword>
<evidence type="ECO:0000256" key="1">
    <source>
        <dbReference type="SAM" id="Phobius"/>
    </source>
</evidence>
<dbReference type="CDD" id="cd06259">
    <property type="entry name" value="YdcF-like"/>
    <property type="match status" value="1"/>
</dbReference>
<evidence type="ECO:0000313" key="4">
    <source>
        <dbReference type="Proteomes" id="UP000070299"/>
    </source>
</evidence>
<comment type="caution">
    <text evidence="3">The sequence shown here is derived from an EMBL/GenBank/DDBJ whole genome shotgun (WGS) entry which is preliminary data.</text>
</comment>
<dbReference type="Pfam" id="PF02698">
    <property type="entry name" value="DUF218"/>
    <property type="match status" value="1"/>
</dbReference>
<evidence type="ECO:0000313" key="3">
    <source>
        <dbReference type="EMBL" id="KXI28523.1"/>
    </source>
</evidence>
<dbReference type="RefSeq" id="WP_068377519.1">
    <property type="nucleotide sequence ID" value="NZ_LSNE01000006.1"/>
</dbReference>
<keyword evidence="4" id="KW-1185">Reference proteome</keyword>
<dbReference type="EMBL" id="LSNE01000006">
    <property type="protein sequence ID" value="KXI28523.1"/>
    <property type="molecule type" value="Genomic_DNA"/>
</dbReference>
<dbReference type="GO" id="GO:0000270">
    <property type="term" value="P:peptidoglycan metabolic process"/>
    <property type="evidence" value="ECO:0007669"/>
    <property type="project" value="TreeGrafter"/>
</dbReference>
<keyword evidence="1" id="KW-0472">Membrane</keyword>
<proteinExistence type="predicted"/>
<dbReference type="InterPro" id="IPR003848">
    <property type="entry name" value="DUF218"/>
</dbReference>